<dbReference type="GO" id="GO:0006935">
    <property type="term" value="P:chemotaxis"/>
    <property type="evidence" value="ECO:0007669"/>
    <property type="project" value="UniProtKB-KW"/>
</dbReference>
<dbReference type="CDD" id="cd11386">
    <property type="entry name" value="MCP_signal"/>
    <property type="match status" value="1"/>
</dbReference>
<dbReference type="Proteomes" id="UP000018979">
    <property type="component" value="Chromosome I"/>
</dbReference>
<dbReference type="InterPro" id="IPR003122">
    <property type="entry name" value="Tar_rcpt_lig-bd"/>
</dbReference>
<sequence>MLKNMKIATWLMMMLLLLGLMPMGTGAIAFYFMQQNGHSIDRMSTFSDEEAALNRSWRALLQTQTLIDNMAFERWAQTSRADIQQGIDEARGELRSADVAFNLFWDTPGLTVSRPDLGEAMKKVYLAQQAVLKQELTLLADTPQTALIERLHAMAAEKRQVRQRLDNQFADYMRATVAAHRLAVEEAEQTQKVFARLLSGTLAAILLLLVAVQRDFRRRLILPLRQIAEHLQKVGRGDLRSEIAVRNNNEIGMLFASLRTMQQELSATVQQVRDGVESINHGTHEIAVGNADLSSRTEEQASALTETAASMEQITATVRQNADNATQAAGMVNQTAGIARNGETLMASAIDKMRAINDSARQVGDITSVIDGIAFQTNILALNAAVEAARAGEQGRGFAVVAGEVRNLAQRCATSAKEISGLVDGVTGDIAAGVRLVEQAGETMNAIVGSVNQVTSLMDNISYASEEQSKGVEQVGVAVTQMDQVTQQNAALVEEVATTAVGVEEQAALLAQAVAVFKLAEGEPRQGDVEAQASAAVAGWV</sequence>
<keyword evidence="7 12" id="KW-1133">Transmembrane helix</keyword>
<feature type="domain" description="HAMP" evidence="14">
    <location>
        <begin position="218"/>
        <end position="270"/>
    </location>
</feature>
<dbReference type="KEGG" id="smac:SMDB11_4458"/>
<dbReference type="PRINTS" id="PR00260">
    <property type="entry name" value="CHEMTRNSDUCR"/>
</dbReference>
<keyword evidence="5" id="KW-0997">Cell inner membrane</keyword>
<accession>A0ABC9IQ71</accession>
<evidence type="ECO:0000256" key="9">
    <source>
        <dbReference type="ARBA" id="ARBA00023224"/>
    </source>
</evidence>
<evidence type="ECO:0000256" key="1">
    <source>
        <dbReference type="ARBA" id="ARBA00004429"/>
    </source>
</evidence>
<evidence type="ECO:0000256" key="8">
    <source>
        <dbReference type="ARBA" id="ARBA00023136"/>
    </source>
</evidence>
<feature type="domain" description="Methyl-accepting transducer" evidence="13">
    <location>
        <begin position="275"/>
        <end position="504"/>
    </location>
</feature>
<dbReference type="AlphaFoldDB" id="A0ABC9IQ71"/>
<dbReference type="RefSeq" id="WP_025305006.1">
    <property type="nucleotide sequence ID" value="NZ_HG326223.1"/>
</dbReference>
<dbReference type="InterPro" id="IPR003660">
    <property type="entry name" value="HAMP_dom"/>
</dbReference>
<dbReference type="InterPro" id="IPR004089">
    <property type="entry name" value="MCPsignal_dom"/>
</dbReference>
<evidence type="ECO:0000256" key="2">
    <source>
        <dbReference type="ARBA" id="ARBA00022475"/>
    </source>
</evidence>
<name>A0ABC9IQ71_SERMA</name>
<evidence type="ECO:0000256" key="5">
    <source>
        <dbReference type="ARBA" id="ARBA00022519"/>
    </source>
</evidence>
<dbReference type="InterPro" id="IPR004090">
    <property type="entry name" value="Chemotax_Me-accpt_rcpt"/>
</dbReference>
<evidence type="ECO:0000259" key="13">
    <source>
        <dbReference type="PROSITE" id="PS50111"/>
    </source>
</evidence>
<evidence type="ECO:0000313" key="16">
    <source>
        <dbReference type="Proteomes" id="UP000018979"/>
    </source>
</evidence>
<evidence type="ECO:0000256" key="4">
    <source>
        <dbReference type="ARBA" id="ARBA00022500"/>
    </source>
</evidence>
<organism evidence="15 16">
    <name type="scientific">Serratia marcescens subsp. marcescens Db11</name>
    <dbReference type="NCBI Taxonomy" id="273526"/>
    <lineage>
        <taxon>Bacteria</taxon>
        <taxon>Pseudomonadati</taxon>
        <taxon>Pseudomonadota</taxon>
        <taxon>Gammaproteobacteria</taxon>
        <taxon>Enterobacterales</taxon>
        <taxon>Yersiniaceae</taxon>
        <taxon>Serratia</taxon>
    </lineage>
</organism>
<keyword evidence="3" id="KW-0488">Methylation</keyword>
<dbReference type="GO" id="GO:0007165">
    <property type="term" value="P:signal transduction"/>
    <property type="evidence" value="ECO:0007669"/>
    <property type="project" value="UniProtKB-KW"/>
</dbReference>
<feature type="transmembrane region" description="Helical" evidence="12">
    <location>
        <begin position="193"/>
        <end position="212"/>
    </location>
</feature>
<evidence type="ECO:0000256" key="11">
    <source>
        <dbReference type="PROSITE-ProRule" id="PRU00284"/>
    </source>
</evidence>
<dbReference type="PROSITE" id="PS50885">
    <property type="entry name" value="HAMP"/>
    <property type="match status" value="1"/>
</dbReference>
<dbReference type="InterPro" id="IPR035440">
    <property type="entry name" value="4HB_MCP_dom_sf"/>
</dbReference>
<reference evidence="15 16" key="3">
    <citation type="journal article" date="2014" name="Genome Biol. Evol.">
        <title>Genome evolution and plasticity of Serratia marcescens, an important multidrug-resistant nosocomial pathogen.</title>
        <authorList>
            <person name="Iguchi A."/>
            <person name="Nagaya Y."/>
            <person name="Pradel E."/>
            <person name="Ooka T."/>
            <person name="Ogura Y."/>
            <person name="Katsura K."/>
            <person name="Kurokawa K."/>
            <person name="Oshima K."/>
            <person name="Hattori M."/>
            <person name="Parkhill J."/>
            <person name="Sebaihia M."/>
            <person name="Coulthurst S.J."/>
            <person name="Gotoh N."/>
            <person name="Thomson N.R."/>
            <person name="Ewbank J.J."/>
            <person name="Hayashi T."/>
        </authorList>
    </citation>
    <scope>NUCLEOTIDE SEQUENCE [LARGE SCALE GENOMIC DNA]</scope>
    <source>
        <strain evidence="15 16">Db11</strain>
    </source>
</reference>
<proteinExistence type="inferred from homology"/>
<comment type="subcellular location">
    <subcellularLocation>
        <location evidence="1">Cell inner membrane</location>
        <topology evidence="1">Multi-pass membrane protein</topology>
    </subcellularLocation>
</comment>
<evidence type="ECO:0000256" key="10">
    <source>
        <dbReference type="ARBA" id="ARBA00029447"/>
    </source>
</evidence>
<dbReference type="SMART" id="SM00283">
    <property type="entry name" value="MA"/>
    <property type="match status" value="1"/>
</dbReference>
<comment type="similarity">
    <text evidence="10">Belongs to the methyl-accepting chemotaxis (MCP) protein family.</text>
</comment>
<dbReference type="SUPFAM" id="SSF58104">
    <property type="entry name" value="Methyl-accepting chemotaxis protein (MCP) signaling domain"/>
    <property type="match status" value="1"/>
</dbReference>
<evidence type="ECO:0000256" key="3">
    <source>
        <dbReference type="ARBA" id="ARBA00022481"/>
    </source>
</evidence>
<dbReference type="Pfam" id="PF00672">
    <property type="entry name" value="HAMP"/>
    <property type="match status" value="1"/>
</dbReference>
<dbReference type="FunFam" id="1.10.287.950:FF:000001">
    <property type="entry name" value="Methyl-accepting chemotaxis sensory transducer"/>
    <property type="match status" value="1"/>
</dbReference>
<dbReference type="PANTHER" id="PTHR43531">
    <property type="entry name" value="PROTEIN ICFG"/>
    <property type="match status" value="1"/>
</dbReference>
<dbReference type="SUPFAM" id="SSF47170">
    <property type="entry name" value="Aspartate receptor, ligand-binding domain"/>
    <property type="match status" value="1"/>
</dbReference>
<protein>
    <submittedName>
        <fullName evidence="15">Methyl-accepting chemotaxis protein</fullName>
    </submittedName>
</protein>
<keyword evidence="6 12" id="KW-0812">Transmembrane</keyword>
<dbReference type="PANTHER" id="PTHR43531:SF14">
    <property type="entry name" value="METHYL-ACCEPTING CHEMOTAXIS PROTEIN I-RELATED"/>
    <property type="match status" value="1"/>
</dbReference>
<dbReference type="InterPro" id="IPR051310">
    <property type="entry name" value="MCP_chemotaxis"/>
</dbReference>
<gene>
    <name evidence="15" type="ORF">SMDB11_4458</name>
</gene>
<dbReference type="Gene3D" id="1.10.287.950">
    <property type="entry name" value="Methyl-accepting chemotaxis protein"/>
    <property type="match status" value="1"/>
</dbReference>
<evidence type="ECO:0000256" key="7">
    <source>
        <dbReference type="ARBA" id="ARBA00022989"/>
    </source>
</evidence>
<evidence type="ECO:0000259" key="14">
    <source>
        <dbReference type="PROSITE" id="PS50885"/>
    </source>
</evidence>
<dbReference type="EMBL" id="HG326223">
    <property type="protein sequence ID" value="CDG15017.1"/>
    <property type="molecule type" value="Genomic_DNA"/>
</dbReference>
<dbReference type="GO" id="GO:0005886">
    <property type="term" value="C:plasma membrane"/>
    <property type="evidence" value="ECO:0007669"/>
    <property type="project" value="UniProtKB-SubCell"/>
</dbReference>
<evidence type="ECO:0000256" key="6">
    <source>
        <dbReference type="ARBA" id="ARBA00022692"/>
    </source>
</evidence>
<keyword evidence="8 12" id="KW-0472">Membrane</keyword>
<dbReference type="Pfam" id="PF00015">
    <property type="entry name" value="MCPsignal"/>
    <property type="match status" value="1"/>
</dbReference>
<evidence type="ECO:0000313" key="15">
    <source>
        <dbReference type="EMBL" id="CDG15017.1"/>
    </source>
</evidence>
<dbReference type="CDD" id="cd06225">
    <property type="entry name" value="HAMP"/>
    <property type="match status" value="1"/>
</dbReference>
<reference evidence="16" key="2">
    <citation type="submission" date="2013-11" db="EMBL/GenBank/DDBJ databases">
        <title>Genome sequences of clinical and environmental isolates of Serratia marcescens.</title>
        <authorList>
            <person name="Iguchi A."/>
            <person name="Komatsu H."/>
            <person name="Nagaya Y."/>
            <person name="Ogura Y."/>
            <person name="Katsura K."/>
            <person name="Kurokawa K."/>
            <person name="Ooka T."/>
            <person name="Hattori M."/>
            <person name="Gotoh N."/>
            <person name="Thomson N."/>
            <person name="Hayashi T."/>
        </authorList>
    </citation>
    <scope>NUCLEOTIDE SEQUENCE [LARGE SCALE GENOMIC DNA]</scope>
    <source>
        <strain evidence="16">Db11</strain>
    </source>
</reference>
<reference evidence="15 16" key="1">
    <citation type="submission" date="2013-06" db="EMBL/GenBank/DDBJ databases">
        <authorList>
            <person name="Aslett M."/>
        </authorList>
    </citation>
    <scope>NUCLEOTIDE SEQUENCE [LARGE SCALE GENOMIC DNA]</scope>
    <source>
        <strain evidence="15 16">Db11</strain>
    </source>
</reference>
<dbReference type="Pfam" id="PF02203">
    <property type="entry name" value="TarH"/>
    <property type="match status" value="1"/>
</dbReference>
<dbReference type="Gene3D" id="1.20.120.30">
    <property type="entry name" value="Aspartate receptor, ligand-binding domain"/>
    <property type="match status" value="1"/>
</dbReference>
<keyword evidence="9 11" id="KW-0807">Transducer</keyword>
<evidence type="ECO:0000256" key="12">
    <source>
        <dbReference type="SAM" id="Phobius"/>
    </source>
</evidence>
<dbReference type="SMART" id="SM00304">
    <property type="entry name" value="HAMP"/>
    <property type="match status" value="1"/>
</dbReference>
<keyword evidence="4" id="KW-0145">Chemotaxis</keyword>
<keyword evidence="2" id="KW-1003">Cell membrane</keyword>
<dbReference type="PROSITE" id="PS50111">
    <property type="entry name" value="CHEMOTAXIS_TRANSDUC_2"/>
    <property type="match status" value="1"/>
</dbReference>